<evidence type="ECO:0000256" key="2">
    <source>
        <dbReference type="ARBA" id="ARBA00011245"/>
    </source>
</evidence>
<protein>
    <submittedName>
        <fullName evidence="4">Aldose 1-epimerase family protein</fullName>
    </submittedName>
</protein>
<dbReference type="InterPro" id="IPR008183">
    <property type="entry name" value="Aldose_1/G6P_1-epimerase"/>
</dbReference>
<keyword evidence="3" id="KW-0106">Calcium</keyword>
<dbReference type="InterPro" id="IPR037481">
    <property type="entry name" value="LacX"/>
</dbReference>
<dbReference type="RefSeq" id="WP_157566752.1">
    <property type="nucleotide sequence ID" value="NZ_WPIK01000008.1"/>
</dbReference>
<dbReference type="Gene3D" id="2.70.98.10">
    <property type="match status" value="1"/>
</dbReference>
<dbReference type="Proteomes" id="UP000462014">
    <property type="component" value="Unassembled WGS sequence"/>
</dbReference>
<dbReference type="GO" id="GO:0005975">
    <property type="term" value="P:carbohydrate metabolic process"/>
    <property type="evidence" value="ECO:0007669"/>
    <property type="project" value="InterPro"/>
</dbReference>
<comment type="cofactor">
    <cofactor evidence="1">
        <name>Ca(2+)</name>
        <dbReference type="ChEBI" id="CHEBI:29108"/>
    </cofactor>
</comment>
<gene>
    <name evidence="4" type="ORF">GO621_10445</name>
</gene>
<dbReference type="SUPFAM" id="SSF74650">
    <property type="entry name" value="Galactose mutarotase-like"/>
    <property type="match status" value="1"/>
</dbReference>
<dbReference type="InterPro" id="IPR014718">
    <property type="entry name" value="GH-type_carb-bd"/>
</dbReference>
<reference evidence="4 5" key="1">
    <citation type="submission" date="2019-12" db="EMBL/GenBank/DDBJ databases">
        <title>Mucilaginibacter sp. HMF7410 genome sequencing and assembly.</title>
        <authorList>
            <person name="Kang H."/>
            <person name="Cha I."/>
            <person name="Kim H."/>
            <person name="Joh K."/>
        </authorList>
    </citation>
    <scope>NUCLEOTIDE SEQUENCE [LARGE SCALE GENOMIC DNA]</scope>
    <source>
        <strain evidence="4 5">HMF7410</strain>
    </source>
</reference>
<evidence type="ECO:0000313" key="5">
    <source>
        <dbReference type="Proteomes" id="UP000462014"/>
    </source>
</evidence>
<dbReference type="AlphaFoldDB" id="A0A7K1SXA7"/>
<dbReference type="PANTHER" id="PTHR11122">
    <property type="entry name" value="APOSPORY-ASSOCIATED PROTEIN C-RELATED"/>
    <property type="match status" value="1"/>
</dbReference>
<accession>A0A7K1SXA7</accession>
<evidence type="ECO:0000313" key="4">
    <source>
        <dbReference type="EMBL" id="MVN21954.1"/>
    </source>
</evidence>
<dbReference type="PANTHER" id="PTHR11122:SF13">
    <property type="entry name" value="GLUCOSE-6-PHOSPHATE 1-EPIMERASE"/>
    <property type="match status" value="1"/>
</dbReference>
<comment type="caution">
    <text evidence="4">The sequence shown here is derived from an EMBL/GenBank/DDBJ whole genome shotgun (WGS) entry which is preliminary data.</text>
</comment>
<keyword evidence="5" id="KW-1185">Reference proteome</keyword>
<evidence type="ECO:0000256" key="1">
    <source>
        <dbReference type="ARBA" id="ARBA00001913"/>
    </source>
</evidence>
<evidence type="ECO:0000256" key="3">
    <source>
        <dbReference type="ARBA" id="ARBA00022837"/>
    </source>
</evidence>
<name>A0A7K1SXA7_9SPHI</name>
<proteinExistence type="predicted"/>
<organism evidence="4 5">
    <name type="scientific">Mucilaginibacter arboris</name>
    <dbReference type="NCBI Taxonomy" id="2682090"/>
    <lineage>
        <taxon>Bacteria</taxon>
        <taxon>Pseudomonadati</taxon>
        <taxon>Bacteroidota</taxon>
        <taxon>Sphingobacteriia</taxon>
        <taxon>Sphingobacteriales</taxon>
        <taxon>Sphingobacteriaceae</taxon>
        <taxon>Mucilaginibacter</taxon>
    </lineage>
</organism>
<sequence length="290" mass="33557">MISIENEFLTVSFRTKGAEMTSFFNKKTKTEHLWQANPDVWPWYAPNLFPIVGGLFNNELHVNGQTYHMTRHGFTRESEFKLVDITETHAKFSLPFSEATLAAYPYRFEFQVLYDLFDQDLRVTYKVINQDEQTVYFSMGAHPAFHIPFKEDEKYEDYYLEFETSQPLLTHLLSANGLMSGEREVVPTEDQKLWLTKHLFDRDALVFKSITSKKVTIRSKNHEHSLLISFDNFKDLGIWAKPGAPFVCIEPWLGYSDTEGEVNDIQQKAGIESVGHGHVYEATFTISVNS</sequence>
<comment type="subunit">
    <text evidence="2">Monomer.</text>
</comment>
<dbReference type="InterPro" id="IPR011013">
    <property type="entry name" value="Gal_mutarotase_sf_dom"/>
</dbReference>
<dbReference type="GO" id="GO:0016853">
    <property type="term" value="F:isomerase activity"/>
    <property type="evidence" value="ECO:0007669"/>
    <property type="project" value="InterPro"/>
</dbReference>
<dbReference type="Pfam" id="PF01263">
    <property type="entry name" value="Aldose_epim"/>
    <property type="match status" value="1"/>
</dbReference>
<dbReference type="GO" id="GO:0030246">
    <property type="term" value="F:carbohydrate binding"/>
    <property type="evidence" value="ECO:0007669"/>
    <property type="project" value="InterPro"/>
</dbReference>
<dbReference type="EMBL" id="WPIK01000008">
    <property type="protein sequence ID" value="MVN21954.1"/>
    <property type="molecule type" value="Genomic_DNA"/>
</dbReference>
<dbReference type="CDD" id="cd09024">
    <property type="entry name" value="Aldose_epim_lacX"/>
    <property type="match status" value="1"/>
</dbReference>